<evidence type="ECO:0000256" key="1">
    <source>
        <dbReference type="SAM" id="Phobius"/>
    </source>
</evidence>
<reference evidence="2 3" key="1">
    <citation type="journal article" date="2016" name="Nat. Commun.">
        <title>Thousands of microbial genomes shed light on interconnected biogeochemical processes in an aquifer system.</title>
        <authorList>
            <person name="Anantharaman K."/>
            <person name="Brown C.T."/>
            <person name="Hug L.A."/>
            <person name="Sharon I."/>
            <person name="Castelle C.J."/>
            <person name="Probst A.J."/>
            <person name="Thomas B.C."/>
            <person name="Singh A."/>
            <person name="Wilkins M.J."/>
            <person name="Karaoz U."/>
            <person name="Brodie E.L."/>
            <person name="Williams K.H."/>
            <person name="Hubbard S.S."/>
            <person name="Banfield J.F."/>
        </authorList>
    </citation>
    <scope>NUCLEOTIDE SEQUENCE [LARGE SCALE GENOMIC DNA]</scope>
</reference>
<organism evidence="2 3">
    <name type="scientific">Candidatus Taylorbacteria bacterium RIFCSPLOWO2_01_FULL_45_15b</name>
    <dbReference type="NCBI Taxonomy" id="1802319"/>
    <lineage>
        <taxon>Bacteria</taxon>
        <taxon>Candidatus Tayloriibacteriota</taxon>
    </lineage>
</organism>
<name>A0A1G2ND73_9BACT</name>
<comment type="caution">
    <text evidence="2">The sequence shown here is derived from an EMBL/GenBank/DDBJ whole genome shotgun (WGS) entry which is preliminary data.</text>
</comment>
<protein>
    <submittedName>
        <fullName evidence="2">Uncharacterized protein</fullName>
    </submittedName>
</protein>
<accession>A0A1G2ND73</accession>
<keyword evidence="1" id="KW-1133">Transmembrane helix</keyword>
<dbReference type="Proteomes" id="UP000176221">
    <property type="component" value="Unassembled WGS sequence"/>
</dbReference>
<keyword evidence="1" id="KW-0812">Transmembrane</keyword>
<proteinExistence type="predicted"/>
<dbReference type="AlphaFoldDB" id="A0A1G2ND73"/>
<keyword evidence="1" id="KW-0472">Membrane</keyword>
<evidence type="ECO:0000313" key="2">
    <source>
        <dbReference type="EMBL" id="OHA33292.1"/>
    </source>
</evidence>
<evidence type="ECO:0000313" key="3">
    <source>
        <dbReference type="Proteomes" id="UP000176221"/>
    </source>
</evidence>
<feature type="transmembrane region" description="Helical" evidence="1">
    <location>
        <begin position="133"/>
        <end position="157"/>
    </location>
</feature>
<sequence>MWEQRKFLWLLSFFYYHKLGISVDEYVDRMKMGIHTSEVIERLYFSLKRFWFFRLPLTRKLGLRWYKNNKDNDFFKSDLAEKVRDLIKKCEQEGFIERNGDRIILKHDGKYFVKPLYFYSALANKFSVLTQLIFAYGVIFIFSHLRIILDALFLWWFSAII</sequence>
<gene>
    <name evidence="2" type="ORF">A2928_01645</name>
</gene>
<dbReference type="EMBL" id="MHRX01000033">
    <property type="protein sequence ID" value="OHA33292.1"/>
    <property type="molecule type" value="Genomic_DNA"/>
</dbReference>